<sequence>MGAMVNNNVWSIIILFNPDLEKLKSLVHHLMLQNSNIILVNNGTKKAFISDLINEHVFLIQLEDNLGIATAQNVGIVFAKKKNAKGIFLFDQDSKISNNFIPAMLNAKLNSSVGMIVPNVLDVNTNKYLEPRIYNRQDSKITVEFPKNKNTVGLIRKAAKPIASGSYIFMDALMEVGGMREKFFIDAVDTDFSFRLIERGYDVFRINNVHLVHPVGNKIERNFFGKKIFLSNHSPKRRYYIGRNNIWLWKIHFGKINGITKEVFVTLASQLVYSLLEKSSISKTSHLIWGVFWGLILSPKEFVREIR</sequence>
<comment type="similarity">
    <text evidence="2">Belongs to the glycosyltransferase 2 family.</text>
</comment>
<evidence type="ECO:0000256" key="1">
    <source>
        <dbReference type="ARBA" id="ARBA00004776"/>
    </source>
</evidence>
<dbReference type="InterPro" id="IPR001173">
    <property type="entry name" value="Glyco_trans_2-like"/>
</dbReference>
<evidence type="ECO:0000259" key="5">
    <source>
        <dbReference type="Pfam" id="PF00535"/>
    </source>
</evidence>
<accession>A0A6P2CL97</accession>
<comment type="caution">
    <text evidence="6">The sequence shown here is derived from an EMBL/GenBank/DDBJ whole genome shotgun (WGS) entry which is preliminary data.</text>
</comment>
<name>A0A6P2CL97_9LACO</name>
<evidence type="ECO:0000256" key="4">
    <source>
        <dbReference type="ARBA" id="ARBA00022679"/>
    </source>
</evidence>
<evidence type="ECO:0000313" key="6">
    <source>
        <dbReference type="EMBL" id="TYC46656.1"/>
    </source>
</evidence>
<proteinExistence type="inferred from homology"/>
<dbReference type="GO" id="GO:0016757">
    <property type="term" value="F:glycosyltransferase activity"/>
    <property type="evidence" value="ECO:0007669"/>
    <property type="project" value="UniProtKB-KW"/>
</dbReference>
<dbReference type="AlphaFoldDB" id="A0A6P2CL97"/>
<dbReference type="InterPro" id="IPR029044">
    <property type="entry name" value="Nucleotide-diphossugar_trans"/>
</dbReference>
<keyword evidence="4 6" id="KW-0808">Transferase</keyword>
<gene>
    <name evidence="6" type="ORF">ESZ47_00530</name>
</gene>
<evidence type="ECO:0000313" key="7">
    <source>
        <dbReference type="Proteomes" id="UP000442244"/>
    </source>
</evidence>
<protein>
    <submittedName>
        <fullName evidence="6">Glycosyltransferase family 2 protein</fullName>
    </submittedName>
</protein>
<dbReference type="Gene3D" id="3.90.550.10">
    <property type="entry name" value="Spore Coat Polysaccharide Biosynthesis Protein SpsA, Chain A"/>
    <property type="match status" value="1"/>
</dbReference>
<dbReference type="Pfam" id="PF00535">
    <property type="entry name" value="Glycos_transf_2"/>
    <property type="match status" value="1"/>
</dbReference>
<keyword evidence="3" id="KW-0328">Glycosyltransferase</keyword>
<dbReference type="PANTHER" id="PTHR43179">
    <property type="entry name" value="RHAMNOSYLTRANSFERASE WBBL"/>
    <property type="match status" value="1"/>
</dbReference>
<dbReference type="OrthoDB" id="9771846at2"/>
<evidence type="ECO:0000256" key="2">
    <source>
        <dbReference type="ARBA" id="ARBA00006739"/>
    </source>
</evidence>
<comment type="pathway">
    <text evidence="1">Cell wall biogenesis; cell wall polysaccharide biosynthesis.</text>
</comment>
<reference evidence="6 7" key="1">
    <citation type="submission" date="2019-01" db="EMBL/GenBank/DDBJ databases">
        <title>Leuconostoc litchii sp. nov., a novel lactic acid bacterium isolated from lychee.</title>
        <authorList>
            <person name="Wang L.-T."/>
        </authorList>
    </citation>
    <scope>NUCLEOTIDE SEQUENCE [LARGE SCALE GENOMIC DNA]</scope>
    <source>
        <strain evidence="6 7">MB7</strain>
    </source>
</reference>
<evidence type="ECO:0000256" key="3">
    <source>
        <dbReference type="ARBA" id="ARBA00022676"/>
    </source>
</evidence>
<feature type="domain" description="Glycosyltransferase 2-like" evidence="5">
    <location>
        <begin position="12"/>
        <end position="142"/>
    </location>
</feature>
<organism evidence="6 7">
    <name type="scientific">Leuconostoc litchii</name>
    <dbReference type="NCBI Taxonomy" id="1981069"/>
    <lineage>
        <taxon>Bacteria</taxon>
        <taxon>Bacillati</taxon>
        <taxon>Bacillota</taxon>
        <taxon>Bacilli</taxon>
        <taxon>Lactobacillales</taxon>
        <taxon>Lactobacillaceae</taxon>
        <taxon>Leuconostoc</taxon>
    </lineage>
</organism>
<dbReference type="EMBL" id="SDGY01000001">
    <property type="protein sequence ID" value="TYC46656.1"/>
    <property type="molecule type" value="Genomic_DNA"/>
</dbReference>
<dbReference type="SUPFAM" id="SSF53448">
    <property type="entry name" value="Nucleotide-diphospho-sugar transferases"/>
    <property type="match status" value="1"/>
</dbReference>
<dbReference type="Proteomes" id="UP000442244">
    <property type="component" value="Unassembled WGS sequence"/>
</dbReference>
<dbReference type="PANTHER" id="PTHR43179:SF12">
    <property type="entry name" value="GALACTOFURANOSYLTRANSFERASE GLFT2"/>
    <property type="match status" value="1"/>
</dbReference>
<keyword evidence="7" id="KW-1185">Reference proteome</keyword>
<dbReference type="CDD" id="cd02526">
    <property type="entry name" value="GT2_RfbF_like"/>
    <property type="match status" value="1"/>
</dbReference>